<dbReference type="InterPro" id="IPR016181">
    <property type="entry name" value="Acyl_CoA_acyltransferase"/>
</dbReference>
<evidence type="ECO:0000256" key="2">
    <source>
        <dbReference type="ARBA" id="ARBA00023315"/>
    </source>
</evidence>
<dbReference type="EMBL" id="PXYT01000062">
    <property type="protein sequence ID" value="PSR25023.1"/>
    <property type="molecule type" value="Genomic_DNA"/>
</dbReference>
<dbReference type="PANTHER" id="PTHR43792">
    <property type="entry name" value="GNAT FAMILY, PUTATIVE (AFU_ORTHOLOGUE AFUA_3G00765)-RELATED-RELATED"/>
    <property type="match status" value="1"/>
</dbReference>
<evidence type="ECO:0000256" key="1">
    <source>
        <dbReference type="ARBA" id="ARBA00022679"/>
    </source>
</evidence>
<dbReference type="InterPro" id="IPR000182">
    <property type="entry name" value="GNAT_dom"/>
</dbReference>
<gene>
    <name evidence="5" type="ORF">C7B43_17745</name>
</gene>
<proteinExistence type="inferred from homology"/>
<reference evidence="5 6" key="1">
    <citation type="journal article" date="2014" name="BMC Genomics">
        <title>Comparison of environmental and isolate Sulfobacillus genomes reveals diverse carbon, sulfur, nitrogen, and hydrogen metabolisms.</title>
        <authorList>
            <person name="Justice N.B."/>
            <person name="Norman A."/>
            <person name="Brown C.T."/>
            <person name="Singh A."/>
            <person name="Thomas B.C."/>
            <person name="Banfield J.F."/>
        </authorList>
    </citation>
    <scope>NUCLEOTIDE SEQUENCE [LARGE SCALE GENOMIC DNA]</scope>
    <source>
        <strain evidence="5">AMDSBA1</strain>
    </source>
</reference>
<dbReference type="PROSITE" id="PS51186">
    <property type="entry name" value="GNAT"/>
    <property type="match status" value="1"/>
</dbReference>
<dbReference type="PANTHER" id="PTHR43792:SF8">
    <property type="entry name" value="[RIBOSOMAL PROTEIN US5]-ALANINE N-ACETYLTRANSFERASE"/>
    <property type="match status" value="1"/>
</dbReference>
<dbReference type="Pfam" id="PF13302">
    <property type="entry name" value="Acetyltransf_3"/>
    <property type="match status" value="1"/>
</dbReference>
<protein>
    <recommendedName>
        <fullName evidence="4">N-acetyltransferase domain-containing protein</fullName>
    </recommendedName>
</protein>
<dbReference type="Proteomes" id="UP000242699">
    <property type="component" value="Unassembled WGS sequence"/>
</dbReference>
<dbReference type="GO" id="GO:0005737">
    <property type="term" value="C:cytoplasm"/>
    <property type="evidence" value="ECO:0007669"/>
    <property type="project" value="TreeGrafter"/>
</dbReference>
<feature type="domain" description="N-acetyltransferase" evidence="4">
    <location>
        <begin position="41"/>
        <end position="185"/>
    </location>
</feature>
<evidence type="ECO:0000313" key="5">
    <source>
        <dbReference type="EMBL" id="PSR25023.1"/>
    </source>
</evidence>
<dbReference type="InterPro" id="IPR051531">
    <property type="entry name" value="N-acetyltransferase"/>
</dbReference>
<dbReference type="AlphaFoldDB" id="A0A2T2WS53"/>
<keyword evidence="1" id="KW-0808">Transferase</keyword>
<dbReference type="Gene3D" id="3.40.630.30">
    <property type="match status" value="1"/>
</dbReference>
<organism evidence="5 6">
    <name type="scientific">Sulfobacillus benefaciens</name>
    <dbReference type="NCBI Taxonomy" id="453960"/>
    <lineage>
        <taxon>Bacteria</taxon>
        <taxon>Bacillati</taxon>
        <taxon>Bacillota</taxon>
        <taxon>Clostridia</taxon>
        <taxon>Eubacteriales</taxon>
        <taxon>Clostridiales Family XVII. Incertae Sedis</taxon>
        <taxon>Sulfobacillus</taxon>
    </lineage>
</organism>
<dbReference type="SUPFAM" id="SSF55729">
    <property type="entry name" value="Acyl-CoA N-acyltransferases (Nat)"/>
    <property type="match status" value="1"/>
</dbReference>
<comment type="similarity">
    <text evidence="3">Belongs to the acetyltransferase family. RimJ subfamily.</text>
</comment>
<keyword evidence="2" id="KW-0012">Acyltransferase</keyword>
<evidence type="ECO:0000259" key="4">
    <source>
        <dbReference type="PROSITE" id="PS51186"/>
    </source>
</evidence>
<dbReference type="GO" id="GO:0008999">
    <property type="term" value="F:protein-N-terminal-alanine acetyltransferase activity"/>
    <property type="evidence" value="ECO:0007669"/>
    <property type="project" value="TreeGrafter"/>
</dbReference>
<evidence type="ECO:0000256" key="3">
    <source>
        <dbReference type="ARBA" id="ARBA00038502"/>
    </source>
</evidence>
<comment type="caution">
    <text evidence="5">The sequence shown here is derived from an EMBL/GenBank/DDBJ whole genome shotgun (WGS) entry which is preliminary data.</text>
</comment>
<name>A0A2T2WS53_9FIRM</name>
<evidence type="ECO:0000313" key="6">
    <source>
        <dbReference type="Proteomes" id="UP000242699"/>
    </source>
</evidence>
<sequence length="188" mass="21242">MEGIRLFADGQYFLRAMKPQDAALRLDFFVRNRAALEPFMPTIPAADYTLARQRQILIKGYQDMQEDRRYLFGIFSAQVGQGGMLLGYVNLNNVIRGAFHSCDIGYGVDRNRTGQGIMTASVREVCDLAFSVLHLHRIQAAIIPSNKASLRVVEKAGFERIGLSRRYLKIHGFYQDHVLLAKVTADTE</sequence>
<accession>A0A2T2WS53</accession>